<proteinExistence type="predicted"/>
<dbReference type="Pfam" id="PF13480">
    <property type="entry name" value="Acetyltransf_6"/>
    <property type="match status" value="1"/>
</dbReference>
<dbReference type="EMBL" id="AP024233">
    <property type="protein sequence ID" value="BCO07694.1"/>
    <property type="molecule type" value="Genomic_DNA"/>
</dbReference>
<dbReference type="InterPro" id="IPR038740">
    <property type="entry name" value="BioF2-like_GNAT_dom"/>
</dbReference>
<evidence type="ECO:0000259" key="1">
    <source>
        <dbReference type="Pfam" id="PF13480"/>
    </source>
</evidence>
<reference evidence="2" key="1">
    <citation type="submission" date="2020-12" db="EMBL/GenBank/DDBJ databases">
        <title>Desulfobium dissulfuricans gen. nov., sp. nov., a novel mesophilic, sulfate-reducing bacterium isolated from a deep-sea hydrothermal vent.</title>
        <authorList>
            <person name="Hashimoto Y."/>
            <person name="Tame A."/>
            <person name="Sawayama S."/>
            <person name="Miyazaki J."/>
            <person name="Takai K."/>
            <person name="Nakagawa S."/>
        </authorList>
    </citation>
    <scope>NUCLEOTIDE SEQUENCE</scope>
    <source>
        <strain evidence="2">GF1</strain>
    </source>
</reference>
<protein>
    <recommendedName>
        <fullName evidence="1">BioF2-like acetyltransferase domain-containing protein</fullName>
    </recommendedName>
</protein>
<organism evidence="2 3">
    <name type="scientific">Desulfolithobacter dissulfuricans</name>
    <dbReference type="NCBI Taxonomy" id="2795293"/>
    <lineage>
        <taxon>Bacteria</taxon>
        <taxon>Pseudomonadati</taxon>
        <taxon>Thermodesulfobacteriota</taxon>
        <taxon>Desulfobulbia</taxon>
        <taxon>Desulfobulbales</taxon>
        <taxon>Desulfobulbaceae</taxon>
        <taxon>Desulfolithobacter</taxon>
    </lineage>
</organism>
<accession>A0A915TXR1</accession>
<dbReference type="AlphaFoldDB" id="A0A915TXR1"/>
<keyword evidence="3" id="KW-1185">Reference proteome</keyword>
<sequence>MPMKQPAGKNHPDTIQLISSIHDLQKITPAWKQFLSEHAEHFSFWQDPEIIQYHLEKTGNAKPLIILLLHENTIECVAPCLILETRLTFTFSVFHFPGPKVRLLKVLDSDFIFSRHADTYHCIETIFHVLKKQHSAFDLILLENLTRSSRLYEQCKNNKFQIMNFKLTFTSPKTEKIRKHILGDSYETWLASLKGKTRGKIRRRVRSLYKKFPDRVEFLKTTKPSHVPDFLNAINTLFPKTWQAKTFGTKTRNSDRDIAFYQHIAERGWLRSYLIQIDRKPVAFLIGFQYNGVFHHAECGYDPAFSKSGVGSVLNFLALQDLYKHDKPTELNFGFGENEYKKILGNDSCDAYEARITSPGFWRVAVKLQRFLSSTEEALRSLVKKMNMETRLRKILKRKQ</sequence>
<name>A0A915TXR1_9BACT</name>
<dbReference type="SUPFAM" id="SSF55729">
    <property type="entry name" value="Acyl-CoA N-acyltransferases (Nat)"/>
    <property type="match status" value="1"/>
</dbReference>
<evidence type="ECO:0000313" key="2">
    <source>
        <dbReference type="EMBL" id="BCO07694.1"/>
    </source>
</evidence>
<dbReference type="KEGG" id="ddu:GF1_00700"/>
<feature type="domain" description="BioF2-like acetyltransferase" evidence="1">
    <location>
        <begin position="196"/>
        <end position="342"/>
    </location>
</feature>
<dbReference type="InterPro" id="IPR016181">
    <property type="entry name" value="Acyl_CoA_acyltransferase"/>
</dbReference>
<evidence type="ECO:0000313" key="3">
    <source>
        <dbReference type="Proteomes" id="UP001063350"/>
    </source>
</evidence>
<gene>
    <name evidence="2" type="ORF">GF1_00700</name>
</gene>
<dbReference type="Gene3D" id="3.40.630.30">
    <property type="match status" value="1"/>
</dbReference>
<dbReference type="Proteomes" id="UP001063350">
    <property type="component" value="Chromosome"/>
</dbReference>